<evidence type="ECO:0000256" key="3">
    <source>
        <dbReference type="ARBA" id="ARBA00022705"/>
    </source>
</evidence>
<dbReference type="PANTHER" id="PTHR30050">
    <property type="entry name" value="CHROMOSOMAL REPLICATION INITIATOR PROTEIN DNAA"/>
    <property type="match status" value="1"/>
</dbReference>
<dbReference type="InterPro" id="IPR013159">
    <property type="entry name" value="DnaA_C"/>
</dbReference>
<keyword evidence="2 8" id="KW-0963">Cytoplasm</keyword>
<feature type="region of interest" description="Domain I, interacts with DnaA modulators" evidence="8">
    <location>
        <begin position="1"/>
        <end position="85"/>
    </location>
</feature>
<evidence type="ECO:0000259" key="13">
    <source>
        <dbReference type="SMART" id="SM00760"/>
    </source>
</evidence>
<keyword evidence="3 8" id="KW-0235">DNA replication</keyword>
<dbReference type="Gene3D" id="3.30.300.180">
    <property type="match status" value="1"/>
</dbReference>
<reference evidence="14 15" key="1">
    <citation type="submission" date="2006-05" db="EMBL/GenBank/DDBJ databases">
        <authorList>
            <person name="King G."/>
            <person name="Ferriera S."/>
            <person name="Johnson J."/>
            <person name="Kravitz S."/>
            <person name="Beeson K."/>
            <person name="Sutton G."/>
            <person name="Rogers Y.-H."/>
            <person name="Friedman R."/>
            <person name="Frazier M."/>
            <person name="Venter J.C."/>
        </authorList>
    </citation>
    <scope>NUCLEOTIDE SEQUENCE [LARGE SCALE GENOMIC DNA]</scope>
    <source>
        <strain evidence="15">ATCC 25650 / DSM 13394 / JCM 20685 / NBRC 16684 / NCIMB 2208 / IAM 12614 / B1</strain>
    </source>
</reference>
<comment type="similarity">
    <text evidence="1 8 11">Belongs to the DnaA family.</text>
</comment>
<dbReference type="EMBL" id="AAUW01000005">
    <property type="protein sequence ID" value="EAV44589.1"/>
    <property type="molecule type" value="Genomic_DNA"/>
</dbReference>
<dbReference type="GO" id="GO:0005886">
    <property type="term" value="C:plasma membrane"/>
    <property type="evidence" value="ECO:0007669"/>
    <property type="project" value="TreeGrafter"/>
</dbReference>
<protein>
    <recommendedName>
        <fullName evidence="8 9">Chromosomal replication initiator protein DnaA</fullName>
    </recommendedName>
</protein>
<gene>
    <name evidence="8" type="primary">dnaA</name>
    <name evidence="14" type="ORF">SIAM614_06913</name>
</gene>
<dbReference type="InterPro" id="IPR027417">
    <property type="entry name" value="P-loop_NTPase"/>
</dbReference>
<evidence type="ECO:0000256" key="6">
    <source>
        <dbReference type="ARBA" id="ARBA00023121"/>
    </source>
</evidence>
<dbReference type="GO" id="GO:0003688">
    <property type="term" value="F:DNA replication origin binding"/>
    <property type="evidence" value="ECO:0007669"/>
    <property type="project" value="UniProtKB-UniRule"/>
</dbReference>
<feature type="binding site" evidence="8">
    <location>
        <position position="198"/>
    </location>
    <ligand>
        <name>ATP</name>
        <dbReference type="ChEBI" id="CHEBI:30616"/>
    </ligand>
</feature>
<dbReference type="InterPro" id="IPR003593">
    <property type="entry name" value="AAA+_ATPase"/>
</dbReference>
<dbReference type="GO" id="GO:0008289">
    <property type="term" value="F:lipid binding"/>
    <property type="evidence" value="ECO:0007669"/>
    <property type="project" value="UniProtKB-KW"/>
</dbReference>
<dbReference type="GO" id="GO:0006270">
    <property type="term" value="P:DNA replication initiation"/>
    <property type="evidence" value="ECO:0007669"/>
    <property type="project" value="UniProtKB-UniRule"/>
</dbReference>
<feature type="binding site" evidence="8">
    <location>
        <position position="196"/>
    </location>
    <ligand>
        <name>ATP</name>
        <dbReference type="ChEBI" id="CHEBI:30616"/>
    </ligand>
</feature>
<dbReference type="InterPro" id="IPR018312">
    <property type="entry name" value="Chromosome_initiator_DnaA_CS"/>
</dbReference>
<evidence type="ECO:0000256" key="4">
    <source>
        <dbReference type="ARBA" id="ARBA00022741"/>
    </source>
</evidence>
<dbReference type="SMART" id="SM00382">
    <property type="entry name" value="AAA"/>
    <property type="match status" value="1"/>
</dbReference>
<feature type="binding site" evidence="8">
    <location>
        <position position="200"/>
    </location>
    <ligand>
        <name>ATP</name>
        <dbReference type="ChEBI" id="CHEBI:30616"/>
    </ligand>
</feature>
<name>A0NR08_ROSAI</name>
<comment type="subcellular location">
    <subcellularLocation>
        <location evidence="8">Cytoplasm</location>
    </subcellularLocation>
</comment>
<keyword evidence="4 8" id="KW-0547">Nucleotide-binding</keyword>
<comment type="caution">
    <text evidence="8">Lacks conserved residue(s) required for the propagation of feature annotation.</text>
</comment>
<dbReference type="SUPFAM" id="SSF52540">
    <property type="entry name" value="P-loop containing nucleoside triphosphate hydrolases"/>
    <property type="match status" value="1"/>
</dbReference>
<feature type="binding site" evidence="8">
    <location>
        <position position="199"/>
    </location>
    <ligand>
        <name>ATP</name>
        <dbReference type="ChEBI" id="CHEBI:30616"/>
    </ligand>
</feature>
<dbReference type="Gene3D" id="3.40.50.300">
    <property type="entry name" value="P-loop containing nucleotide triphosphate hydrolases"/>
    <property type="match status" value="1"/>
</dbReference>
<dbReference type="InterPro" id="IPR010921">
    <property type="entry name" value="Trp_repressor/repl_initiator"/>
</dbReference>
<evidence type="ECO:0000313" key="15">
    <source>
        <dbReference type="Proteomes" id="UP000004848"/>
    </source>
</evidence>
<feature type="domain" description="Chromosomal replication initiator DnaA C-terminal" evidence="13">
    <location>
        <begin position="399"/>
        <end position="468"/>
    </location>
</feature>
<dbReference type="HAMAP" id="MF_00377">
    <property type="entry name" value="DnaA_bact"/>
    <property type="match status" value="1"/>
</dbReference>
<dbReference type="eggNOG" id="COG0593">
    <property type="taxonomic scope" value="Bacteria"/>
</dbReference>
<comment type="function">
    <text evidence="8 10">Plays an essential role in the initiation and regulation of chromosomal replication. ATP-DnaA binds to the origin of replication (oriC) to initiate formation of the DNA replication initiation complex once per cell cycle. Binds the DnaA box (a 9 base pair repeat at the origin) and separates the double-stranded (ds)DNA. Forms a right-handed helical filament on oriC DNA; dsDNA binds to the exterior of the filament while single-stranded (ss)DNA is stabiized in the filament's interior. The ATP-DnaA-oriC complex binds and stabilizes one strand of the AT-rich DNA unwinding element (DUE), permitting loading of DNA polymerase. After initiation quickly degrades to an ADP-DnaA complex that is not apt for DNA replication. Binds acidic phospholipids.</text>
</comment>
<dbReference type="Gene3D" id="1.10.8.60">
    <property type="match status" value="1"/>
</dbReference>
<dbReference type="Proteomes" id="UP000004848">
    <property type="component" value="Unassembled WGS sequence"/>
</dbReference>
<dbReference type="GO" id="GO:0005737">
    <property type="term" value="C:cytoplasm"/>
    <property type="evidence" value="ECO:0007669"/>
    <property type="project" value="UniProtKB-SubCell"/>
</dbReference>
<keyword evidence="5 8" id="KW-0067">ATP-binding</keyword>
<accession>A0NR08</accession>
<dbReference type="GO" id="GO:0005524">
    <property type="term" value="F:ATP binding"/>
    <property type="evidence" value="ECO:0007669"/>
    <property type="project" value="UniProtKB-UniRule"/>
</dbReference>
<dbReference type="SUPFAM" id="SSF48295">
    <property type="entry name" value="TrpR-like"/>
    <property type="match status" value="1"/>
</dbReference>
<dbReference type="InterPro" id="IPR020591">
    <property type="entry name" value="Chromosome_initiator_DnaA-like"/>
</dbReference>
<feature type="domain" description="AAA+ ATPase" evidence="12">
    <location>
        <begin position="185"/>
        <end position="314"/>
    </location>
</feature>
<dbReference type="CDD" id="cd06571">
    <property type="entry name" value="Bac_DnaA_C"/>
    <property type="match status" value="1"/>
</dbReference>
<evidence type="ECO:0000256" key="2">
    <source>
        <dbReference type="ARBA" id="ARBA00022490"/>
    </source>
</evidence>
<dbReference type="InterPro" id="IPR001957">
    <property type="entry name" value="Chromosome_initiator_DnaA"/>
</dbReference>
<evidence type="ECO:0000256" key="10">
    <source>
        <dbReference type="RuleBase" id="RU000577"/>
    </source>
</evidence>
<dbReference type="PROSITE" id="PS01008">
    <property type="entry name" value="DNAA"/>
    <property type="match status" value="1"/>
</dbReference>
<dbReference type="Pfam" id="PF00308">
    <property type="entry name" value="Bac_DnaA"/>
    <property type="match status" value="1"/>
</dbReference>
<evidence type="ECO:0000256" key="9">
    <source>
        <dbReference type="NCBIfam" id="TIGR00362"/>
    </source>
</evidence>
<dbReference type="Gene3D" id="1.10.1750.10">
    <property type="match status" value="1"/>
</dbReference>
<sequence>MEATMQVQNLAGSDQWDRVKKELRNELGDDVFSNWFGRVNHEETTGDAVRLSVPTRFLKNWIQNNYEKQLVGLWKREQDAINRIELTVRGALRPRQITTGLAPKAISARRISGRPGPFASTPQFGASYGVPVIPCLADSNEDAAADFLNGASLNPKLTFDTFAEGASNSLACAAVRQMAAGHQGTLDMLYIHSATGIGKTHLLQAAASEARKTGRQVAYLSAEFFMYHLVPALRTPAFPILRQAMRSIDLLLVDDLQFLHGKQAAEEFSKTLELLMESPSQIIMAADRPAEDLDTLGDALRFRIQKGEVVGIQATDYALRHDILKKRINAARRTHPGFSVPEDVADYIARYVIASARDLEGALNRLFAHNQLTKQPVTMDLAEKTLHDLVRIGEPRSIKVEEIQQVVCKHFSVTKADLLSSCRARTLVRPRQIAMYIAKVMTGRSLPEIGRRFGNRDHTTVLHAVRKIEDMVTKDKALAQEVELLKRLIHA</sequence>
<dbReference type="InterPro" id="IPR024633">
    <property type="entry name" value="DnaA_N_dom"/>
</dbReference>
<keyword evidence="7 8" id="KW-0238">DNA-binding</keyword>
<evidence type="ECO:0000256" key="7">
    <source>
        <dbReference type="ARBA" id="ARBA00023125"/>
    </source>
</evidence>
<keyword evidence="6 8" id="KW-0446">Lipid-binding</keyword>
<dbReference type="NCBIfam" id="TIGR00362">
    <property type="entry name" value="DnaA"/>
    <property type="match status" value="1"/>
</dbReference>
<dbReference type="Pfam" id="PF08299">
    <property type="entry name" value="Bac_DnaA_C"/>
    <property type="match status" value="1"/>
</dbReference>
<evidence type="ECO:0000313" key="14">
    <source>
        <dbReference type="EMBL" id="EAV44589.1"/>
    </source>
</evidence>
<feature type="region of interest" description="Domain IV, binds dsDNA" evidence="8">
    <location>
        <begin position="371"/>
        <end position="491"/>
    </location>
</feature>
<comment type="domain">
    <text evidence="8">Domain I is involved in oligomerization and binding regulators, domain II is flexibile and of varying length in different bacteria, domain III forms the AAA+ region, while domain IV binds dsDNA.</text>
</comment>
<proteinExistence type="inferred from homology"/>
<evidence type="ECO:0000256" key="11">
    <source>
        <dbReference type="RuleBase" id="RU004227"/>
    </source>
</evidence>
<comment type="caution">
    <text evidence="14">The sequence shown here is derived from an EMBL/GenBank/DDBJ whole genome shotgun (WGS) entry which is preliminary data.</text>
</comment>
<dbReference type="SMART" id="SM00760">
    <property type="entry name" value="Bac_DnaA_C"/>
    <property type="match status" value="1"/>
</dbReference>
<dbReference type="InterPro" id="IPR013317">
    <property type="entry name" value="DnaA_dom"/>
</dbReference>
<dbReference type="Pfam" id="PF11638">
    <property type="entry name" value="DnaA_N"/>
    <property type="match status" value="1"/>
</dbReference>
<evidence type="ECO:0000256" key="8">
    <source>
        <dbReference type="HAMAP-Rule" id="MF_00377"/>
    </source>
</evidence>
<evidence type="ECO:0000259" key="12">
    <source>
        <dbReference type="SMART" id="SM00382"/>
    </source>
</evidence>
<comment type="subunit">
    <text evidence="8">Oligomerizes as a right-handed, spiral filament on DNA at oriC.</text>
</comment>
<organism evidence="14 15">
    <name type="scientific">Roseibium aggregatum (strain ATCC 25650 / DSM 13394 / JCM 20685 / NBRC 16684 / NCIMB 2208 / IAM 12614 / B1)</name>
    <name type="common">Stappia aggregata</name>
    <dbReference type="NCBI Taxonomy" id="384765"/>
    <lineage>
        <taxon>Bacteria</taxon>
        <taxon>Pseudomonadati</taxon>
        <taxon>Pseudomonadota</taxon>
        <taxon>Alphaproteobacteria</taxon>
        <taxon>Hyphomicrobiales</taxon>
        <taxon>Stappiaceae</taxon>
        <taxon>Roseibium</taxon>
    </lineage>
</organism>
<dbReference type="AlphaFoldDB" id="A0NR08"/>
<dbReference type="GO" id="GO:0006275">
    <property type="term" value="P:regulation of DNA replication"/>
    <property type="evidence" value="ECO:0007669"/>
    <property type="project" value="UniProtKB-UniRule"/>
</dbReference>
<dbReference type="PRINTS" id="PR00051">
    <property type="entry name" value="DNAA"/>
</dbReference>
<dbReference type="PANTHER" id="PTHR30050:SF2">
    <property type="entry name" value="CHROMOSOMAL REPLICATION INITIATOR PROTEIN DNAA"/>
    <property type="match status" value="1"/>
</dbReference>
<dbReference type="InterPro" id="IPR038454">
    <property type="entry name" value="DnaA_N_sf"/>
</dbReference>
<evidence type="ECO:0000256" key="5">
    <source>
        <dbReference type="ARBA" id="ARBA00022840"/>
    </source>
</evidence>
<evidence type="ECO:0000256" key="1">
    <source>
        <dbReference type="ARBA" id="ARBA00006583"/>
    </source>
</evidence>